<name>A0A2H0RNF5_9BACT</name>
<keyword evidence="1" id="KW-0472">Membrane</keyword>
<reference evidence="2 3" key="1">
    <citation type="submission" date="2017-09" db="EMBL/GenBank/DDBJ databases">
        <title>Depth-based differentiation of microbial function through sediment-hosted aquifers and enrichment of novel symbionts in the deep terrestrial subsurface.</title>
        <authorList>
            <person name="Probst A.J."/>
            <person name="Ladd B."/>
            <person name="Jarett J.K."/>
            <person name="Geller-Mcgrath D.E."/>
            <person name="Sieber C.M."/>
            <person name="Emerson J.B."/>
            <person name="Anantharaman K."/>
            <person name="Thomas B.C."/>
            <person name="Malmstrom R."/>
            <person name="Stieglmeier M."/>
            <person name="Klingl A."/>
            <person name="Woyke T."/>
            <person name="Ryan C.M."/>
            <person name="Banfield J.F."/>
        </authorList>
    </citation>
    <scope>NUCLEOTIDE SEQUENCE [LARGE SCALE GENOMIC DNA]</scope>
    <source>
        <strain evidence="2">CG10_big_fil_rev_8_21_14_0_10_50_16</strain>
    </source>
</reference>
<evidence type="ECO:0000256" key="1">
    <source>
        <dbReference type="SAM" id="Phobius"/>
    </source>
</evidence>
<sequence>MLQHKRKKQWVGPLLVVGFLSTILWAVLFLDVRPEFVQAQSDDGLFAVEGDVPSTVAVHVAKDVDASNKVWTSVVSDVYVAEPDGVLLPVPVTIHMKAADYSGSKTYSIAYFDGDRNTWVPVDTTRNTETGLFEAHTNHFSHWALLERPVINTFDTDREALLADVHAMIPVGTTGYSVDLAYATVDADFVLLDQEADRWICAQPVSVRDKRVQTVSDKSVSLRIDGVERSATLRAITHWDVGSGCSTLIHPQTP</sequence>
<evidence type="ECO:0000313" key="3">
    <source>
        <dbReference type="Proteomes" id="UP000230084"/>
    </source>
</evidence>
<proteinExistence type="predicted"/>
<dbReference type="AlphaFoldDB" id="A0A2H0RNF5"/>
<organism evidence="2 3">
    <name type="scientific">Candidatus Uhrbacteria bacterium CG10_big_fil_rev_8_21_14_0_10_50_16</name>
    <dbReference type="NCBI Taxonomy" id="1975039"/>
    <lineage>
        <taxon>Bacteria</taxon>
        <taxon>Candidatus Uhriibacteriota</taxon>
    </lineage>
</organism>
<keyword evidence="1" id="KW-0812">Transmembrane</keyword>
<dbReference type="EMBL" id="PCYM01000001">
    <property type="protein sequence ID" value="PIR48082.1"/>
    <property type="molecule type" value="Genomic_DNA"/>
</dbReference>
<dbReference type="Proteomes" id="UP000230084">
    <property type="component" value="Unassembled WGS sequence"/>
</dbReference>
<accession>A0A2H0RNF5</accession>
<evidence type="ECO:0000313" key="2">
    <source>
        <dbReference type="EMBL" id="PIR48082.1"/>
    </source>
</evidence>
<feature type="transmembrane region" description="Helical" evidence="1">
    <location>
        <begin position="12"/>
        <end position="30"/>
    </location>
</feature>
<gene>
    <name evidence="2" type="ORF">COV06_01645</name>
</gene>
<protein>
    <submittedName>
        <fullName evidence="2">Uncharacterized protein</fullName>
    </submittedName>
</protein>
<comment type="caution">
    <text evidence="2">The sequence shown here is derived from an EMBL/GenBank/DDBJ whole genome shotgun (WGS) entry which is preliminary data.</text>
</comment>
<keyword evidence="1" id="KW-1133">Transmembrane helix</keyword>